<evidence type="ECO:0000313" key="7">
    <source>
        <dbReference type="Proteomes" id="UP000032141"/>
    </source>
</evidence>
<keyword evidence="2 4" id="KW-0732">Signal</keyword>
<evidence type="ECO:0000256" key="3">
    <source>
        <dbReference type="ARBA" id="ARBA00022737"/>
    </source>
</evidence>
<evidence type="ECO:0000259" key="5">
    <source>
        <dbReference type="Pfam" id="PF08263"/>
    </source>
</evidence>
<dbReference type="HOGENOM" id="CLU_2200589_0_0_1"/>
<dbReference type="OMA" id="GISCNDL"/>
<dbReference type="Pfam" id="PF08263">
    <property type="entry name" value="LRRNT_2"/>
    <property type="match status" value="1"/>
</dbReference>
<evidence type="ECO:0000256" key="2">
    <source>
        <dbReference type="ARBA" id="ARBA00022729"/>
    </source>
</evidence>
<keyword evidence="1" id="KW-0433">Leucine-rich repeat</keyword>
<dbReference type="InterPro" id="IPR032675">
    <property type="entry name" value="LRR_dom_sf"/>
</dbReference>
<dbReference type="SUPFAM" id="SSF52058">
    <property type="entry name" value="L domain-like"/>
    <property type="match status" value="1"/>
</dbReference>
<feature type="chain" id="PRO_5002272821" description="Leucine-rich repeat-containing N-terminal plant-type domain-containing protein" evidence="4">
    <location>
        <begin position="24"/>
        <end position="108"/>
    </location>
</feature>
<dbReference type="Gramene" id="Bo3g042530.1">
    <property type="protein sequence ID" value="Bo3g042530.1"/>
    <property type="gene ID" value="Bo3g042530"/>
</dbReference>
<proteinExistence type="predicted"/>
<evidence type="ECO:0000256" key="1">
    <source>
        <dbReference type="ARBA" id="ARBA00022614"/>
    </source>
</evidence>
<dbReference type="STRING" id="109376.A0A0D3B7N0"/>
<organism evidence="6 7">
    <name type="scientific">Brassica oleracea var. oleracea</name>
    <dbReference type="NCBI Taxonomy" id="109376"/>
    <lineage>
        <taxon>Eukaryota</taxon>
        <taxon>Viridiplantae</taxon>
        <taxon>Streptophyta</taxon>
        <taxon>Embryophyta</taxon>
        <taxon>Tracheophyta</taxon>
        <taxon>Spermatophyta</taxon>
        <taxon>Magnoliopsida</taxon>
        <taxon>eudicotyledons</taxon>
        <taxon>Gunneridae</taxon>
        <taxon>Pentapetalae</taxon>
        <taxon>rosids</taxon>
        <taxon>malvids</taxon>
        <taxon>Brassicales</taxon>
        <taxon>Brassicaceae</taxon>
        <taxon>Brassiceae</taxon>
        <taxon>Brassica</taxon>
    </lineage>
</organism>
<dbReference type="PANTHER" id="PTHR47988">
    <property type="entry name" value="SOMATIC EMBRYOGENESIS RECEPTOR KINASE 1"/>
    <property type="match status" value="1"/>
</dbReference>
<evidence type="ECO:0000256" key="4">
    <source>
        <dbReference type="SAM" id="SignalP"/>
    </source>
</evidence>
<protein>
    <recommendedName>
        <fullName evidence="5">Leucine-rich repeat-containing N-terminal plant-type domain-containing protein</fullName>
    </recommendedName>
</protein>
<dbReference type="InterPro" id="IPR013210">
    <property type="entry name" value="LRR_N_plant-typ"/>
</dbReference>
<dbReference type="AlphaFoldDB" id="A0A0D3B7N0"/>
<accession>A0A0D3B7N0</accession>
<reference evidence="6" key="2">
    <citation type="submission" date="2015-03" db="UniProtKB">
        <authorList>
            <consortium name="EnsemblPlants"/>
        </authorList>
    </citation>
    <scope>IDENTIFICATION</scope>
</reference>
<sequence length="108" mass="11492">MSSRIGAVMLLIFLFFQFFSVSALTNGFDGAALQALKAEWTKPPSSWEGGDPCGTSWVGITCNLNVEGKLSGDIAALSELQILDLSYNTGLTGPLPPNIGETKKLKNL</sequence>
<feature type="domain" description="Leucine-rich repeat-containing N-terminal plant-type" evidence="5">
    <location>
        <begin position="29"/>
        <end position="63"/>
    </location>
</feature>
<evidence type="ECO:0000313" key="6">
    <source>
        <dbReference type="EnsemblPlants" id="Bo3g042530.1"/>
    </source>
</evidence>
<reference evidence="6 7" key="1">
    <citation type="journal article" date="2014" name="Genome Biol.">
        <title>Transcriptome and methylome profiling reveals relics of genome dominance in the mesopolyploid Brassica oleracea.</title>
        <authorList>
            <person name="Parkin I.A."/>
            <person name="Koh C."/>
            <person name="Tang H."/>
            <person name="Robinson S.J."/>
            <person name="Kagale S."/>
            <person name="Clarke W.E."/>
            <person name="Town C.D."/>
            <person name="Nixon J."/>
            <person name="Krishnakumar V."/>
            <person name="Bidwell S.L."/>
            <person name="Denoeud F."/>
            <person name="Belcram H."/>
            <person name="Links M.G."/>
            <person name="Just J."/>
            <person name="Clarke C."/>
            <person name="Bender T."/>
            <person name="Huebert T."/>
            <person name="Mason A.S."/>
            <person name="Pires J.C."/>
            <person name="Barker G."/>
            <person name="Moore J."/>
            <person name="Walley P.G."/>
            <person name="Manoli S."/>
            <person name="Batley J."/>
            <person name="Edwards D."/>
            <person name="Nelson M.N."/>
            <person name="Wang X."/>
            <person name="Paterson A.H."/>
            <person name="King G."/>
            <person name="Bancroft I."/>
            <person name="Chalhoub B."/>
            <person name="Sharpe A.G."/>
        </authorList>
    </citation>
    <scope>NUCLEOTIDE SEQUENCE</scope>
    <source>
        <strain evidence="6 7">cv. TO1000</strain>
    </source>
</reference>
<name>A0A0D3B7N0_BRAOL</name>
<dbReference type="Proteomes" id="UP000032141">
    <property type="component" value="Chromosome C3"/>
</dbReference>
<keyword evidence="7" id="KW-1185">Reference proteome</keyword>
<dbReference type="EnsemblPlants" id="Bo3g042530.1">
    <property type="protein sequence ID" value="Bo3g042530.1"/>
    <property type="gene ID" value="Bo3g042530"/>
</dbReference>
<feature type="signal peptide" evidence="4">
    <location>
        <begin position="1"/>
        <end position="23"/>
    </location>
</feature>
<dbReference type="Gene3D" id="3.80.10.10">
    <property type="entry name" value="Ribonuclease Inhibitor"/>
    <property type="match status" value="1"/>
</dbReference>
<keyword evidence="3" id="KW-0677">Repeat</keyword>